<accession>A0A9P9X321</accession>
<feature type="compositionally biased region" description="Polar residues" evidence="1">
    <location>
        <begin position="114"/>
        <end position="128"/>
    </location>
</feature>
<evidence type="ECO:0000313" key="3">
    <source>
        <dbReference type="Proteomes" id="UP001056436"/>
    </source>
</evidence>
<evidence type="ECO:0000313" key="2">
    <source>
        <dbReference type="EMBL" id="KAI3534058.1"/>
    </source>
</evidence>
<reference evidence="2" key="1">
    <citation type="submission" date="2019-01" db="EMBL/GenBank/DDBJ databases">
        <title>Colletotrichum abscissum LGMF1257.</title>
        <authorList>
            <person name="Baroncelli R."/>
        </authorList>
    </citation>
    <scope>NUCLEOTIDE SEQUENCE</scope>
    <source>
        <strain evidence="2">Ca142</strain>
    </source>
</reference>
<dbReference type="AlphaFoldDB" id="A0A9P9X321"/>
<evidence type="ECO:0000256" key="1">
    <source>
        <dbReference type="SAM" id="MobiDB-lite"/>
    </source>
</evidence>
<proteinExistence type="predicted"/>
<dbReference type="Proteomes" id="UP001056436">
    <property type="component" value="Unassembled WGS sequence"/>
</dbReference>
<organism evidence="2 3">
    <name type="scientific">Colletotrichum abscissum</name>
    <dbReference type="NCBI Taxonomy" id="1671311"/>
    <lineage>
        <taxon>Eukaryota</taxon>
        <taxon>Fungi</taxon>
        <taxon>Dikarya</taxon>
        <taxon>Ascomycota</taxon>
        <taxon>Pezizomycotina</taxon>
        <taxon>Sordariomycetes</taxon>
        <taxon>Hypocreomycetidae</taxon>
        <taxon>Glomerellales</taxon>
        <taxon>Glomerellaceae</taxon>
        <taxon>Colletotrichum</taxon>
        <taxon>Colletotrichum acutatum species complex</taxon>
    </lineage>
</organism>
<dbReference type="OrthoDB" id="10284795at2759"/>
<keyword evidence="3" id="KW-1185">Reference proteome</keyword>
<sequence length="168" mass="18180">MGADFKTILNHEKEPVWSGRPSGIVMPEGNLQVNVGDGFSGSQGPRGIVHDSNMYTAYNTSGGLPTVEDKAHIMLPADHTDPPRVVRRKETTRVAPSSRLMASKIQKKARLQPPSETFSQRLGSQNRYSPFPAGLADDTDGVKGDTILVSRALAGLVSQNIRVRTARS</sequence>
<protein>
    <submittedName>
        <fullName evidence="2">Uncharacterized protein</fullName>
    </submittedName>
</protein>
<name>A0A9P9X321_9PEZI</name>
<comment type="caution">
    <text evidence="2">The sequence shown here is derived from an EMBL/GenBank/DDBJ whole genome shotgun (WGS) entry which is preliminary data.</text>
</comment>
<feature type="region of interest" description="Disordered" evidence="1">
    <location>
        <begin position="104"/>
        <end position="137"/>
    </location>
</feature>
<dbReference type="EMBL" id="SDAQ01000149">
    <property type="protein sequence ID" value="KAI3534058.1"/>
    <property type="molecule type" value="Genomic_DNA"/>
</dbReference>
<gene>
    <name evidence="2" type="ORF">CABS02_13379</name>
</gene>